<dbReference type="CDD" id="cd16935">
    <property type="entry name" value="HATPase_AgrC-ComD-like"/>
    <property type="match status" value="1"/>
</dbReference>
<accession>A0A644XF75</accession>
<evidence type="ECO:0000259" key="2">
    <source>
        <dbReference type="Pfam" id="PF14501"/>
    </source>
</evidence>
<comment type="caution">
    <text evidence="3">The sequence shown here is derived from an EMBL/GenBank/DDBJ whole genome shotgun (WGS) entry which is preliminary data.</text>
</comment>
<dbReference type="InterPro" id="IPR036890">
    <property type="entry name" value="HATPase_C_sf"/>
</dbReference>
<dbReference type="Pfam" id="PF14501">
    <property type="entry name" value="HATPase_c_5"/>
    <property type="match status" value="1"/>
</dbReference>
<feature type="domain" description="Sensor histidine kinase NatK-like C-terminal" evidence="2">
    <location>
        <begin position="284"/>
        <end position="378"/>
    </location>
</feature>
<keyword evidence="1" id="KW-0472">Membrane</keyword>
<dbReference type="EMBL" id="VSSQ01002354">
    <property type="protein sequence ID" value="MPM14890.1"/>
    <property type="molecule type" value="Genomic_DNA"/>
</dbReference>
<evidence type="ECO:0000313" key="3">
    <source>
        <dbReference type="EMBL" id="MPM14890.1"/>
    </source>
</evidence>
<sequence>MLLLSVQTACWWFLGLDMTSKLYPLIIHVPVLLLFSLYFKRMWLLSAASVLSAYLCCQAPRWVGFLAGAAFGSGLADHIFYVVAVFLSYYFLKKHVAGSVRELMEQSLNSRLLLLAVPLFYYIFDYVTTIYTDVLYRGAKWAVQFMPSTISVFYFVFVLLYYAETQKQAALQRERDMLDTQLRLAQTEFASLRQMQQNAAAYRHDMRHHFTLLQGLASKEQIEEIREYLRTAQSDMDAITPIRFCQNETVNLILSAFAAKAKQAGTLLTIDARLPDTLPFSDTELCSLLSNALENALHACEYIPERNKRMIRLRVFSKNTKLCIDIRNSYQAEPIFYRGLPVSREPGHGFGTKSMAHIVEKHGGVFQFFIKDGWFIFQATA</sequence>
<name>A0A644XF75_9ZZZZ</name>
<dbReference type="PANTHER" id="PTHR40448">
    <property type="entry name" value="TWO-COMPONENT SENSOR HISTIDINE KINASE"/>
    <property type="match status" value="1"/>
</dbReference>
<gene>
    <name evidence="3" type="ORF">SDC9_61254</name>
</gene>
<evidence type="ECO:0000256" key="1">
    <source>
        <dbReference type="SAM" id="Phobius"/>
    </source>
</evidence>
<feature type="transmembrane region" description="Helical" evidence="1">
    <location>
        <begin position="143"/>
        <end position="163"/>
    </location>
</feature>
<dbReference type="AlphaFoldDB" id="A0A644XF75"/>
<proteinExistence type="predicted"/>
<organism evidence="3">
    <name type="scientific">bioreactor metagenome</name>
    <dbReference type="NCBI Taxonomy" id="1076179"/>
    <lineage>
        <taxon>unclassified sequences</taxon>
        <taxon>metagenomes</taxon>
        <taxon>ecological metagenomes</taxon>
    </lineage>
</organism>
<feature type="transmembrane region" description="Helical" evidence="1">
    <location>
        <begin position="112"/>
        <end position="131"/>
    </location>
</feature>
<feature type="transmembrane region" description="Helical" evidence="1">
    <location>
        <begin position="44"/>
        <end position="63"/>
    </location>
</feature>
<dbReference type="InterPro" id="IPR032834">
    <property type="entry name" value="NatK-like_C"/>
</dbReference>
<dbReference type="GO" id="GO:0042802">
    <property type="term" value="F:identical protein binding"/>
    <property type="evidence" value="ECO:0007669"/>
    <property type="project" value="TreeGrafter"/>
</dbReference>
<feature type="transmembrane region" description="Helical" evidence="1">
    <location>
        <begin position="22"/>
        <end position="39"/>
    </location>
</feature>
<feature type="transmembrane region" description="Helical" evidence="1">
    <location>
        <begin position="69"/>
        <end position="92"/>
    </location>
</feature>
<dbReference type="PANTHER" id="PTHR40448:SF1">
    <property type="entry name" value="TWO-COMPONENT SENSOR HISTIDINE KINASE"/>
    <property type="match status" value="1"/>
</dbReference>
<reference evidence="3" key="1">
    <citation type="submission" date="2019-08" db="EMBL/GenBank/DDBJ databases">
        <authorList>
            <person name="Kucharzyk K."/>
            <person name="Murdoch R.W."/>
            <person name="Higgins S."/>
            <person name="Loffler F."/>
        </authorList>
    </citation>
    <scope>NUCLEOTIDE SEQUENCE</scope>
</reference>
<protein>
    <recommendedName>
        <fullName evidence="2">Sensor histidine kinase NatK-like C-terminal domain-containing protein</fullName>
    </recommendedName>
</protein>
<keyword evidence="1" id="KW-1133">Transmembrane helix</keyword>
<dbReference type="SUPFAM" id="SSF55874">
    <property type="entry name" value="ATPase domain of HSP90 chaperone/DNA topoisomerase II/histidine kinase"/>
    <property type="match status" value="1"/>
</dbReference>
<keyword evidence="1" id="KW-0812">Transmembrane</keyword>
<dbReference type="Gene3D" id="3.30.565.10">
    <property type="entry name" value="Histidine kinase-like ATPase, C-terminal domain"/>
    <property type="match status" value="1"/>
</dbReference>